<dbReference type="EMBL" id="PHFW01000003">
    <property type="protein sequence ID" value="PQM27007.1"/>
    <property type="molecule type" value="Genomic_DNA"/>
</dbReference>
<evidence type="ECO:0000313" key="3">
    <source>
        <dbReference type="Proteomes" id="UP000238954"/>
    </source>
</evidence>
<keyword evidence="1" id="KW-0812">Transmembrane</keyword>
<proteinExistence type="predicted"/>
<organism evidence="2 3">
    <name type="scientific">Sphingopyxis lindanitolerans</name>
    <dbReference type="NCBI Taxonomy" id="2054227"/>
    <lineage>
        <taxon>Bacteria</taxon>
        <taxon>Pseudomonadati</taxon>
        <taxon>Pseudomonadota</taxon>
        <taxon>Alphaproteobacteria</taxon>
        <taxon>Sphingomonadales</taxon>
        <taxon>Sphingomonadaceae</taxon>
        <taxon>Sphingopyxis</taxon>
    </lineage>
</organism>
<dbReference type="Proteomes" id="UP000238954">
    <property type="component" value="Chromosome"/>
</dbReference>
<comment type="caution">
    <text evidence="2">The sequence shown here is derived from an EMBL/GenBank/DDBJ whole genome shotgun (WGS) entry which is preliminary data.</text>
</comment>
<gene>
    <name evidence="2" type="ORF">CVO77_18770</name>
</gene>
<evidence type="ECO:0000256" key="1">
    <source>
        <dbReference type="SAM" id="Phobius"/>
    </source>
</evidence>
<reference evidence="3" key="1">
    <citation type="submission" date="2017-11" db="EMBL/GenBank/DDBJ databases">
        <title>The complete genome sequence of Sphingopyxis pomeranensis sp. nov. strain WS5A3p.</title>
        <authorList>
            <person name="Kaminski M.A."/>
        </authorList>
    </citation>
    <scope>NUCLEOTIDE SEQUENCE [LARGE SCALE GENOMIC DNA]</scope>
    <source>
        <strain evidence="3">WS5A3p</strain>
    </source>
</reference>
<evidence type="ECO:0000313" key="2">
    <source>
        <dbReference type="EMBL" id="PQM27007.1"/>
    </source>
</evidence>
<keyword evidence="1" id="KW-0472">Membrane</keyword>
<keyword evidence="3" id="KW-1185">Reference proteome</keyword>
<name>A0A2S8B3S0_9SPHN</name>
<feature type="transmembrane region" description="Helical" evidence="1">
    <location>
        <begin position="127"/>
        <end position="147"/>
    </location>
</feature>
<keyword evidence="1" id="KW-1133">Transmembrane helix</keyword>
<sequence length="148" mass="16217">MSLQFFRAGIMSLMRLQLAFERGDRMGAMETIDRLHALDAEAERVLMDLPGGTDDPRHRTIAKTLRDEKMAIAFEKLALASGIGGPDIASPPSFLRQRDHHSIDIDNLHIDDGSPIGARLFATTRRYGARAALLLVIGAGTIAMVMAF</sequence>
<accession>A0A2S8B3S0</accession>
<dbReference type="AlphaFoldDB" id="A0A2S8B3S0"/>
<protein>
    <submittedName>
        <fullName evidence="2">Uncharacterized protein</fullName>
    </submittedName>
</protein>